<organism evidence="2 3">
    <name type="scientific">Acidithiobacillus concretivorus</name>
    <dbReference type="NCBI Taxonomy" id="3063952"/>
    <lineage>
        <taxon>Bacteria</taxon>
        <taxon>Pseudomonadati</taxon>
        <taxon>Pseudomonadota</taxon>
        <taxon>Acidithiobacillia</taxon>
        <taxon>Acidithiobacillales</taxon>
        <taxon>Acidithiobacillaceae</taxon>
        <taxon>Acidithiobacillus</taxon>
    </lineage>
</organism>
<feature type="domain" description="ORC1/DEAH AAA+ ATPase" evidence="1">
    <location>
        <begin position="65"/>
        <end position="133"/>
    </location>
</feature>
<reference evidence="2 3" key="1">
    <citation type="journal article" date="2021" name="ISME J.">
        <title>Genomic evolution of the class Acidithiobacillia: deep-branching Proteobacteria living in extreme acidic conditions.</title>
        <authorList>
            <person name="Moya-Beltran A."/>
            <person name="Beard S."/>
            <person name="Rojas-Villalobos C."/>
            <person name="Issotta F."/>
            <person name="Gallardo Y."/>
            <person name="Ulloa R."/>
            <person name="Giaveno A."/>
            <person name="Degli Esposti M."/>
            <person name="Johnson D.B."/>
            <person name="Quatrini R."/>
        </authorList>
    </citation>
    <scope>NUCLEOTIDE SEQUENCE [LARGE SCALE GENOMIC DNA]</scope>
    <source>
        <strain evidence="2 3">ATCC 19703</strain>
    </source>
</reference>
<gene>
    <name evidence="2" type="ORF">HJG40_04925</name>
</gene>
<dbReference type="RefSeq" id="WP_215863148.1">
    <property type="nucleotide sequence ID" value="NZ_JABELD010000033.1"/>
</dbReference>
<dbReference type="Proteomes" id="UP001197028">
    <property type="component" value="Unassembled WGS sequence"/>
</dbReference>
<evidence type="ECO:0000259" key="1">
    <source>
        <dbReference type="Pfam" id="PF13401"/>
    </source>
</evidence>
<dbReference type="InterPro" id="IPR049945">
    <property type="entry name" value="AAA_22"/>
</dbReference>
<comment type="caution">
    <text evidence="2">The sequence shown here is derived from an EMBL/GenBank/DDBJ whole genome shotgun (WGS) entry which is preliminary data.</text>
</comment>
<protein>
    <submittedName>
        <fullName evidence="2">AAA family ATPase</fullName>
    </submittedName>
</protein>
<dbReference type="EMBL" id="JABELD010000033">
    <property type="protein sequence ID" value="MBU2738144.1"/>
    <property type="molecule type" value="Genomic_DNA"/>
</dbReference>
<evidence type="ECO:0000313" key="3">
    <source>
        <dbReference type="Proteomes" id="UP001197028"/>
    </source>
</evidence>
<sequence length="149" mass="17286">MYRLRRFFEPLEPHLRLESAFSTLLRQGYVSRNPLNTDYIHRLQDGHERILARNLEAGRHYVRSTAEGFALIGTSGAGKSTGINRILSYYPQVIEHQEPFSLQQVVWLKLDCPHQGSPKQLCIHFFQELDMILGTRTFAQFGRSRTLLI</sequence>
<dbReference type="InterPro" id="IPR027417">
    <property type="entry name" value="P-loop_NTPase"/>
</dbReference>
<accession>A0ABS5ZNB3</accession>
<evidence type="ECO:0000313" key="2">
    <source>
        <dbReference type="EMBL" id="MBU2738144.1"/>
    </source>
</evidence>
<name>A0ABS5ZNB3_9PROT</name>
<dbReference type="SUPFAM" id="SSF52540">
    <property type="entry name" value="P-loop containing nucleoside triphosphate hydrolases"/>
    <property type="match status" value="1"/>
</dbReference>
<dbReference type="Pfam" id="PF13401">
    <property type="entry name" value="AAA_22"/>
    <property type="match status" value="1"/>
</dbReference>
<proteinExistence type="predicted"/>
<keyword evidence="3" id="KW-1185">Reference proteome</keyword>